<feature type="compositionally biased region" description="Basic and acidic residues" evidence="1">
    <location>
        <begin position="2150"/>
        <end position="2184"/>
    </location>
</feature>
<feature type="compositionally biased region" description="Basic and acidic residues" evidence="1">
    <location>
        <begin position="1"/>
        <end position="10"/>
    </location>
</feature>
<feature type="region of interest" description="Disordered" evidence="1">
    <location>
        <begin position="3252"/>
        <end position="3299"/>
    </location>
</feature>
<accession>A0A1Y3DL03</accession>
<dbReference type="SUPFAM" id="SSF75632">
    <property type="entry name" value="Cullin homology domain"/>
    <property type="match status" value="1"/>
</dbReference>
<feature type="region of interest" description="Disordered" evidence="1">
    <location>
        <begin position="3327"/>
        <end position="3395"/>
    </location>
</feature>
<evidence type="ECO:0000256" key="1">
    <source>
        <dbReference type="SAM" id="MobiDB-lite"/>
    </source>
</evidence>
<feature type="compositionally biased region" description="Basic and acidic residues" evidence="1">
    <location>
        <begin position="2893"/>
        <end position="2905"/>
    </location>
</feature>
<sequence>MNAPKHDGQKGTRLFPTIDNTAKWKGRERAWPTGSQASDLEKEKNNAFPKELGVAKWREKKIVERKWGCSDVKNHAEKYAEEKPTRGQERNNDVTSLTDVVESFVGIDHQNLPFVKSNFASRINSENVVPIIDLFIHNLFFHLKSIGKNIDNFYLRFDKIVYPFHFPFRKGDICDECLLNENKRRKMMMGWRGERWCACGQEHQDNGGRKKGSEFLPQVLNAWCERVKCLITIYNKNRKKQKIKEYLEGGGREWDSEDGSLLFDRRSRYDMNECAKGLVESILLGEDRWKKLKHVSFFPTGKKKQFVKNKSGFLTHEREDHFLPDLFRQKRELWNEEINDLYLINLIKRKIEDYIKNIQVKKFWDVINVQYLANFDYRYAGGVGTSTSSKGLATSSKGLSASSKGLATSSKGLATSSKGLATSYKGLSSSSRGIAPPRHSIYREPIYDYIQMVKKSKCKKEGKNSQVGKETNKVKNQVMNGNKTGGGVDRGKTDKEFMMKDLFNNTIKNYESNEIQIFLSNYDNVFLKSIGRFYLLLNFSVEIVAILYENLDLYSLHIFSLYRNFDQYGRDGGVPHQTDSQCSKPSAGGSGRSLGEHTFSAIANKLLCSLPPAQRRLDMAVFLLLRVFLRGKHETPCVGPTANGNEPFCVGSQVSGSLLDEIHNLKVEKYKEIIKEVIKLIKYIIEKKIHSQKPVLKYLLRAYKKYNQKIHMLEKIKGRRNFHSDQVTMLRRNFLLHSMNFYYFDFFTKEHLRINLRGIPKWRNKRKELRIPGHCKRRVSLYKWTFSLREVDPSSRGWWSSQGDNPTHDNLCRIYTSSHVYRPWENSHFGKNMENLLFRRVNERRLRRARRVRHLRALRLRVYTYFRLALHLGVSSVGGKKKERRKKWTSRKKGKGSSKGKKPSGGICRDRKLSCRFKKKAHLFVLSFYKNNLVKSLNVERIRHKFRALVRSKNAVYRKVVQKARERFAMQKKTQVEARDKYYDLFMDVLSIIKRQDEEIRSNLFGMIRAVSEQLNLFYRNICRCAPGETWEEKNVELAMHERLGTMRRECSVRMDKGNRGNAEEGQQSGEGEEAMSDEICRDVCNGDHRLLGKIAEHCPSRGGKRTQRRCTQKGKDSHATFCAECRGTIDKHLLHRKEKLFNHFHNMKNYYKEKMQKINYLSYDVSILKEYLCAYVKKFFGDIILLFEYLFCVSNSPVGVNCGNQEGGEKKEEDLLFEWFALSSVDNFNNEGESVGDSLNIKQAKWSKESNCIKGRKRSKEYENYLLLKKLKFFAKNDIIQFMSKSINCAQNQVLLKIGNVKKAFYLLHALLKTQGNRNELFIYKLLLSLVVKYGEYCQRKEMKKRASIPQDSSLSNRYSSTYELEKYFLQQKKRKKFLSKFGLDCMNIPGDVTSFLKDIIQGCNAEHTGKGSYGKTVRANGNTMDIYTSCLYNMSSCGKDDHNLNSILQKIIKKQKKKNVCLAQSKAKTHSGRDTYREDLLLSDLSTLYEVIHSKNLEKYVDLRVFITMVKKRKNNRKRKFNCDEILATVDMSESNDIIKKVIKRYTINFVDDNKYVFPYICNTFDFISPGREQGNSKDSSNPSISPDSELDYEVIQLNNNFKFFHFINPGREYSFSNSILNFVYGYPVLCIRKDLEDCVVPEVSLHKGETGNAHVEGSKESVQKLLRKRKRKELLRHLSNVDISNSIPLKYMHLSVMGDIFRYLKLEHILIDTIKKIYEEMLQTVQEKFLRSNDTHHLANAVTCFLLYFTSFIDILLGVRDNNYINLTYHGDFNIFNNFNGALFRKQKKKRGEENLLKGYVGGKESYVYMHNRYSRRSTYLWLLWNGRENEMGSQVEHIYVCPRGETSLGIVPGGRLVALMSNYGDFNFSFLNNGMCVDEYKGKQYLFVVGGGKELEKTTEGETAKKKGIDDSVMERTLLFRHTNVSVHSVEESVGCEEYPPFLTGGILSHLVRWGDSHLGWTQNFELVEGGMTSMEMKNVEMKNGGETNVEMKNVEMKNGGETNVEMTNGGEAPLGMIQGGKKSNSSNIHLNSIRQISFTHHGKSTKWSSATSSLVERIGLALTILKGYLKETLNLKRHCLVDALENFKECKRGLEDIKFIYHLIYLLDLDGKEKKAPDSSIFKKVYYLLVEALFGGEGTLPEGEITEKGKATDEGKTTEKEKTTEKGKEQNEKEKKTEKGMELYDRRPLCIPPRLDTERVITFIFNLVKITRVIKMRKEKIERIFKLFQMYVERSPDFYESIFNRLFLFIYEDTKEENRRFLRKHLNSYFNGKKITFHILNHILRSVRAGGQRGERRVKRERGWCLPWDHASEQRSVLENPSPIQGHIPRVKEEHRADACRTDQRSTYLSRKQHQAKRSTWKKMKFSSVKEEIFKKAFRMGRSIYSSDSCDSTRQGVFRVKPVESRNYLVYEREKANYFLCRLGKKASVENVSMASKAKEKSSNVFSGGSSWLVTSHMREEPTKMDQSNKKGNKRGEQLRAYILTEQLCNDNLWDETRSFSTSLCTNDEASIATRKGFTNVQDFTHSEENPFGKKSMDGYSSNECFHYVDNLYLHYENRRKGQRKKKSTCKMRSILKGDWRNKDEDTIRFEENMSDGSTPLSCTSSSYSKFQENSSEEDRQKICFYMDELNSRGGEKYLSLLSAPDFKLLKGVNRNNIFQSIEDIKRYPLEEEMEEVRGRYGVYNKEMHRLLTFPNDSSFCFIKYKPNYEFNENRRVKINKYNEKEKKRKKKKIDIMFMPLYISIAGGLDVFLFKYYQHICNTYVNPYFYMNTYYFERYIRKRYRGKRHSEQYLIHDPFYYHYLFCNKFGCHDSAKALRGARVGPHAYVKFFNHKGGGEAKMVSTDVLNSSDIAHVRIKEDVVREEAPSGVGSHVELTNEKVARATDKKKRLDSVVDKRSKQTSNEVRKTSKISSTEKKKNKIANEEEYNCGKHITQKESEWKKCKQNFFYAENELSTDDEEGIAPKEPKDIHIFKRHLFILDYLKGYFSFSIFTRMENMIGDMFENYLLNMPYVNKYVLVKSDSGCRGNVEYEVLLPKGAVVPMVNGVVSALTPGGIPLPERHFTSSRPFPPDNATYHDLVGECFVHGSGVQLSMTVVNVEYWKFEDMKEEDTIVKKLIPENLYAYFNVVNKIYQKKNADKHLVFLFNLCYLDLCVNDYFFTVNLAEGLVYLFLTTLEVRTVDLYKDNLQSDHFDTNNCMYNFDFLFISSTYKSVESRTIHIIVNERMVLYDFHLIKNAEEISSSKSRKNFRVNPPQKEATFRGQMQKREGAPRKVSLTESHHLQRSLQNKGGESIIEKDKEFVGELTKKVTLPKFEESYMQEKKNESENVHMDMSEVKSLSSPQGDTEKEDRNKMCGELSGGRKHSDGDTNPTNTGKSRQNNSQEVETIKKKNISTENVYYNLTFLKEYQENEIRKLKSKKVLDDVDVKFFFTEEYLIQKSNLPDRFIRETLKKLTRMKLLQRNTFKVMNKRNNKSTQFVVYTTSELDDVDEMDVCERRVKDEEVMEPWEKVPERDKEGSTFLHQFGEVGEVGDAGERRAPGEEPERDQEGEPEVGLRRRQGGTRHATRERSEEVTRQRSIPERANTPDPTPRSDRRRKLPIGPSDLCGQNTEEGKLQLAKKQKCGKGKSATGGENAPLGPPPPSSSIAPAPSSSIAPAPSSSIAPAPSSSIAPAPSSSIAPAPSSSIVPPSSSSIAPALSSPSTCVGKIKTERVTKASQKRLAGKVSSNGKTKKEKGTPIVSSSVVKFETSSMASLMNNSLGTCAPNEDIVKRESVASAENITSGANNANADIANADNANADNTNSGCVSTMQGEKADTYSGRHTRPGARSGNRNRTCKGGQEKGSAEGNDHEKAPRVNDSDNKKRTNRKRVVKVVKEESVVNSIVSYLSERKGNNDGTVKDHSVVKQGEATNPAGNSSKCSSSMNEPMDFFLDEVLTDNDEENEIKKRRTFDNLNLEETYEFYENHILKITTDRMNRMKAEPGRNTSTPLFLIVSSLNKILTERKMNLLSQPTVLAILNIMMKKNKVVRVGGNWQPT</sequence>
<feature type="region of interest" description="Disordered" evidence="1">
    <location>
        <begin position="386"/>
        <end position="412"/>
    </location>
</feature>
<feature type="compositionally biased region" description="Basic and acidic residues" evidence="1">
    <location>
        <begin position="3514"/>
        <end position="3526"/>
    </location>
</feature>
<dbReference type="eggNOG" id="ENOG502QQ4R">
    <property type="taxonomic scope" value="Eukaryota"/>
</dbReference>
<feature type="compositionally biased region" description="Polar residues" evidence="1">
    <location>
        <begin position="3812"/>
        <end position="3821"/>
    </location>
</feature>
<feature type="compositionally biased region" description="Basic and acidic residues" evidence="1">
    <location>
        <begin position="3900"/>
        <end position="3913"/>
    </location>
</feature>
<proteinExistence type="predicted"/>
<evidence type="ECO:0000313" key="2">
    <source>
        <dbReference type="EMBL" id="OTN65563.1"/>
    </source>
</evidence>
<feature type="region of interest" description="Disordered" evidence="1">
    <location>
        <begin position="3805"/>
        <end position="3880"/>
    </location>
</feature>
<reference evidence="2 3" key="1">
    <citation type="submission" date="2017-05" db="EMBL/GenBank/DDBJ databases">
        <title>PacBio assembly of a Plasmodium knowlesi genome sequence with Hi-C correction and manual annotation of the SICAvar gene family.</title>
        <authorList>
            <person name="Lapp S.A."/>
            <person name="Geraldo J.A."/>
            <person name="Chien J.-T."/>
            <person name="Ay F."/>
            <person name="Pakala S.B."/>
            <person name="Batugedara G."/>
            <person name="Humphrey J.C."/>
            <person name="Debarry J.D."/>
            <person name="Le Roch K.G."/>
            <person name="Galinski M.R."/>
            <person name="Kissinger J.C."/>
        </authorList>
    </citation>
    <scope>NUCLEOTIDE SEQUENCE [LARGE SCALE GENOMIC DNA]</scope>
    <source>
        <strain evidence="3">Malayan Strain Pk1 (A+)</strain>
    </source>
</reference>
<feature type="region of interest" description="Disordered" evidence="1">
    <location>
        <begin position="573"/>
        <end position="592"/>
    </location>
</feature>
<dbReference type="OrthoDB" id="372012at2759"/>
<feature type="compositionally biased region" description="Low complexity" evidence="1">
    <location>
        <begin position="391"/>
        <end position="407"/>
    </location>
</feature>
<feature type="region of interest" description="Disordered" evidence="1">
    <location>
        <begin position="881"/>
        <end position="907"/>
    </location>
</feature>
<organism evidence="2 3">
    <name type="scientific">Plasmodium knowlesi</name>
    <dbReference type="NCBI Taxonomy" id="5850"/>
    <lineage>
        <taxon>Eukaryota</taxon>
        <taxon>Sar</taxon>
        <taxon>Alveolata</taxon>
        <taxon>Apicomplexa</taxon>
        <taxon>Aconoidasida</taxon>
        <taxon>Haemosporida</taxon>
        <taxon>Plasmodiidae</taxon>
        <taxon>Plasmodium</taxon>
        <taxon>Plasmodium (Plasmodium)</taxon>
    </lineage>
</organism>
<dbReference type="InterPro" id="IPR036317">
    <property type="entry name" value="Cullin_homology_sf"/>
</dbReference>
<feature type="compositionally biased region" description="Polar residues" evidence="1">
    <location>
        <begin position="3918"/>
        <end position="3932"/>
    </location>
</feature>
<feature type="compositionally biased region" description="Low complexity" evidence="1">
    <location>
        <begin position="3653"/>
        <end position="3711"/>
    </location>
</feature>
<feature type="region of interest" description="Disordered" evidence="1">
    <location>
        <begin position="2893"/>
        <end position="2925"/>
    </location>
</feature>
<dbReference type="EMBL" id="NETL01000025">
    <property type="protein sequence ID" value="OTN65563.1"/>
    <property type="molecule type" value="Genomic_DNA"/>
</dbReference>
<feature type="compositionally biased region" description="Basic residues" evidence="1">
    <location>
        <begin position="881"/>
        <end position="902"/>
    </location>
</feature>
<feature type="region of interest" description="Disordered" evidence="1">
    <location>
        <begin position="2149"/>
        <end position="2184"/>
    </location>
</feature>
<feature type="compositionally biased region" description="Polar residues" evidence="1">
    <location>
        <begin position="3376"/>
        <end position="3393"/>
    </location>
</feature>
<feature type="region of interest" description="Disordered" evidence="1">
    <location>
        <begin position="3900"/>
        <end position="3932"/>
    </location>
</feature>
<feature type="compositionally biased region" description="Basic and acidic residues" evidence="1">
    <location>
        <begin position="3327"/>
        <end position="3343"/>
    </location>
</feature>
<feature type="compositionally biased region" description="Basic and acidic residues" evidence="1">
    <location>
        <begin position="3542"/>
        <end position="3557"/>
    </location>
</feature>
<dbReference type="VEuPathDB" id="PlasmoDB:PKNH_1202000"/>
<feature type="compositionally biased region" description="Basic and acidic residues" evidence="1">
    <location>
        <begin position="3574"/>
        <end position="3589"/>
    </location>
</feature>
<feature type="compositionally biased region" description="Basic and acidic residues" evidence="1">
    <location>
        <begin position="3849"/>
        <end position="3873"/>
    </location>
</feature>
<feature type="compositionally biased region" description="Basic and acidic residues" evidence="1">
    <location>
        <begin position="3353"/>
        <end position="3362"/>
    </location>
</feature>
<feature type="region of interest" description="Disordered" evidence="1">
    <location>
        <begin position="1"/>
        <end position="44"/>
    </location>
</feature>
<dbReference type="VEuPathDB" id="PlasmoDB:PKA1H_120006400"/>
<comment type="caution">
    <text evidence="2">The sequence shown here is derived from an EMBL/GenBank/DDBJ whole genome shotgun (WGS) entry which is preliminary data.</text>
</comment>
<gene>
    <name evidence="2" type="ORF">PKNOH_S110072500</name>
</gene>
<dbReference type="Proteomes" id="UP000195012">
    <property type="component" value="Unassembled WGS sequence"/>
</dbReference>
<feature type="region of interest" description="Disordered" evidence="1">
    <location>
        <begin position="1055"/>
        <end position="1075"/>
    </location>
</feature>
<name>A0A1Y3DL03_PLAKN</name>
<protein>
    <submittedName>
        <fullName evidence="2">Uncharacterized protein</fullName>
    </submittedName>
</protein>
<evidence type="ECO:0000313" key="3">
    <source>
        <dbReference type="Proteomes" id="UP000195012"/>
    </source>
</evidence>
<dbReference type="VEuPathDB" id="PlasmoDB:PKNOH_S110072500"/>
<feature type="region of interest" description="Disordered" evidence="1">
    <location>
        <begin position="3514"/>
        <end position="3750"/>
    </location>
</feature>
<dbReference type="OMA" id="YDDHIYD"/>